<accession>A0A1R4ACB3</accession>
<evidence type="ECO:0000313" key="2">
    <source>
        <dbReference type="EMBL" id="SJK86584.1"/>
    </source>
</evidence>
<dbReference type="KEGG" id="bmic:BMR1_03g03585"/>
<organism evidence="2 3">
    <name type="scientific">Babesia microti (strain RI)</name>
    <dbReference type="NCBI Taxonomy" id="1133968"/>
    <lineage>
        <taxon>Eukaryota</taxon>
        <taxon>Sar</taxon>
        <taxon>Alveolata</taxon>
        <taxon>Apicomplexa</taxon>
        <taxon>Aconoidasida</taxon>
        <taxon>Piroplasmida</taxon>
        <taxon>Babesiidae</taxon>
        <taxon>Babesia</taxon>
    </lineage>
</organism>
<keyword evidence="3" id="KW-1185">Reference proteome</keyword>
<reference evidence="2 3" key="3">
    <citation type="journal article" date="2016" name="Sci. Rep.">
        <title>Genome-wide diversity and gene expression profiling of Babesia microti isolates identify polymorphic genes that mediate host-pathogen interactions.</title>
        <authorList>
            <person name="Silva J.C."/>
            <person name="Cornillot E."/>
            <person name="McCracken C."/>
            <person name="Usmani-Brown S."/>
            <person name="Dwivedi A."/>
            <person name="Ifeonu O.O."/>
            <person name="Crabtree J."/>
            <person name="Gotia H.T."/>
            <person name="Virji A.Z."/>
            <person name="Reynes C."/>
            <person name="Colinge J."/>
            <person name="Kumar V."/>
            <person name="Lawres L."/>
            <person name="Pazzi J.E."/>
            <person name="Pablo J.V."/>
            <person name="Hung C."/>
            <person name="Brancato J."/>
            <person name="Kumari P."/>
            <person name="Orvis J."/>
            <person name="Tretina K."/>
            <person name="Chibucos M."/>
            <person name="Ott S."/>
            <person name="Sadzewicz L."/>
            <person name="Sengamalay N."/>
            <person name="Shetty A.C."/>
            <person name="Su Q."/>
            <person name="Tallon L."/>
            <person name="Fraser C.M."/>
            <person name="Frutos R."/>
            <person name="Molina D.M."/>
            <person name="Krause P.J."/>
            <person name="Ben Mamoun C."/>
        </authorList>
    </citation>
    <scope>NUCLEOTIDE SEQUENCE [LARGE SCALE GENOMIC DNA]</scope>
    <source>
        <strain evidence="2 3">RI</strain>
    </source>
</reference>
<name>A0A1R4ACB3_BABMR</name>
<dbReference type="RefSeq" id="XP_021338724.1">
    <property type="nucleotide sequence ID" value="XM_021482176.1"/>
</dbReference>
<dbReference type="AlphaFoldDB" id="A0A1R4ACB3"/>
<evidence type="ECO:0000313" key="3">
    <source>
        <dbReference type="Proteomes" id="UP000002899"/>
    </source>
</evidence>
<dbReference type="OrthoDB" id="449128at2759"/>
<feature type="signal peptide" evidence="1">
    <location>
        <begin position="1"/>
        <end position="20"/>
    </location>
</feature>
<protein>
    <submittedName>
        <fullName evidence="2">Uncharacterized protein</fullName>
    </submittedName>
</protein>
<keyword evidence="1" id="KW-0732">Signal</keyword>
<dbReference type="EMBL" id="LN871598">
    <property type="protein sequence ID" value="SJK86584.1"/>
    <property type="molecule type" value="Genomic_DNA"/>
</dbReference>
<sequence length="264" mass="29590">MLYRVYIATIFCIFVKNIAATHDYGPVDLPDGVQLQLGYKNVNIFPTHNHFTSVSRKIIHNGGIRPSSDVGKPLETSSATIDNQDSTETIGNTNQTPWITEITPNVEWMTKVLATLGFTNPPSMNRCQDLNDSLKIKCIEEVLTELKNIFETSNEILLLNMRILYGGKHANKALTRLNTISLKPQNRQLLLLLGSSAIIYFYLMRDSLPDKTRWLAQSVLSKLTDLPVASNIADFRTGGYGHINILIPSVKRVRSADRYIASLI</sequence>
<proteinExistence type="predicted"/>
<reference evidence="2 3" key="1">
    <citation type="journal article" date="2012" name="Nucleic Acids Res.">
        <title>Sequencing of the smallest Apicomplexan genome from the human pathogen Babesia microti.</title>
        <authorList>
            <person name="Cornillot E."/>
            <person name="Hadj-Kaddour K."/>
            <person name="Dassouli A."/>
            <person name="Noel B."/>
            <person name="Ranwez V."/>
            <person name="Vacherie B."/>
            <person name="Augagneur Y."/>
            <person name="Bres V."/>
            <person name="Duclos A."/>
            <person name="Randazzo S."/>
            <person name="Carcy B."/>
            <person name="Debierre-Grockiego F."/>
            <person name="Delbecq S."/>
            <person name="Moubri-Menage K."/>
            <person name="Shams-Eldin H."/>
            <person name="Usmani-Brown S."/>
            <person name="Bringaud F."/>
            <person name="Wincker P."/>
            <person name="Vivares C.P."/>
            <person name="Schwarz R.T."/>
            <person name="Schetters T.P."/>
            <person name="Krause P.J."/>
            <person name="Gorenflot A."/>
            <person name="Berry V."/>
            <person name="Barbe V."/>
            <person name="Ben Mamoun C."/>
        </authorList>
    </citation>
    <scope>NUCLEOTIDE SEQUENCE [LARGE SCALE GENOMIC DNA]</scope>
    <source>
        <strain evidence="2 3">RI</strain>
    </source>
</reference>
<reference evidence="2 3" key="2">
    <citation type="journal article" date="2013" name="PLoS ONE">
        <title>Whole genome mapping and re-organization of the nuclear and mitochondrial genomes of Babesia microti isolates.</title>
        <authorList>
            <person name="Cornillot E."/>
            <person name="Dassouli A."/>
            <person name="Garg A."/>
            <person name="Pachikara N."/>
            <person name="Randazzo S."/>
            <person name="Depoix D."/>
            <person name="Carcy B."/>
            <person name="Delbecq S."/>
            <person name="Frutos R."/>
            <person name="Silva J.C."/>
            <person name="Sutton R."/>
            <person name="Krause P.J."/>
            <person name="Mamoun C.B."/>
        </authorList>
    </citation>
    <scope>NUCLEOTIDE SEQUENCE [LARGE SCALE GENOMIC DNA]</scope>
    <source>
        <strain evidence="2 3">RI</strain>
    </source>
</reference>
<dbReference type="VEuPathDB" id="PiroplasmaDB:BMR1_03g03585"/>
<evidence type="ECO:0000256" key="1">
    <source>
        <dbReference type="SAM" id="SignalP"/>
    </source>
</evidence>
<feature type="chain" id="PRO_5013363150" evidence="1">
    <location>
        <begin position="21"/>
        <end position="264"/>
    </location>
</feature>
<dbReference type="GeneID" id="24425363"/>
<dbReference type="Proteomes" id="UP000002899">
    <property type="component" value="Chromosome III"/>
</dbReference>